<feature type="transmembrane region" description="Helical" evidence="1">
    <location>
        <begin position="6"/>
        <end position="25"/>
    </location>
</feature>
<proteinExistence type="predicted"/>
<organism evidence="2 3">
    <name type="scientific">Strigamia maritima</name>
    <name type="common">European centipede</name>
    <name type="synonym">Geophilus maritimus</name>
    <dbReference type="NCBI Taxonomy" id="126957"/>
    <lineage>
        <taxon>Eukaryota</taxon>
        <taxon>Metazoa</taxon>
        <taxon>Ecdysozoa</taxon>
        <taxon>Arthropoda</taxon>
        <taxon>Myriapoda</taxon>
        <taxon>Chilopoda</taxon>
        <taxon>Pleurostigmophora</taxon>
        <taxon>Geophilomorpha</taxon>
        <taxon>Linotaeniidae</taxon>
        <taxon>Strigamia</taxon>
    </lineage>
</organism>
<name>T1IW04_STRMM</name>
<keyword evidence="3" id="KW-1185">Reference proteome</keyword>
<protein>
    <submittedName>
        <fullName evidence="2">Uncharacterized protein</fullName>
    </submittedName>
</protein>
<keyword evidence="1" id="KW-1133">Transmembrane helix</keyword>
<evidence type="ECO:0000313" key="2">
    <source>
        <dbReference type="EnsemblMetazoa" id="SMAR005362-PA"/>
    </source>
</evidence>
<keyword evidence="1" id="KW-0812">Transmembrane</keyword>
<reference evidence="2" key="2">
    <citation type="submission" date="2015-02" db="UniProtKB">
        <authorList>
            <consortium name="EnsemblMetazoa"/>
        </authorList>
    </citation>
    <scope>IDENTIFICATION</scope>
</reference>
<evidence type="ECO:0000256" key="1">
    <source>
        <dbReference type="SAM" id="Phobius"/>
    </source>
</evidence>
<evidence type="ECO:0000313" key="3">
    <source>
        <dbReference type="Proteomes" id="UP000014500"/>
    </source>
</evidence>
<dbReference type="HOGENOM" id="CLU_3394304_0_0_1"/>
<reference evidence="3" key="1">
    <citation type="submission" date="2011-05" db="EMBL/GenBank/DDBJ databases">
        <authorList>
            <person name="Richards S.R."/>
            <person name="Qu J."/>
            <person name="Jiang H."/>
            <person name="Jhangiani S.N."/>
            <person name="Agravi P."/>
            <person name="Goodspeed R."/>
            <person name="Gross S."/>
            <person name="Mandapat C."/>
            <person name="Jackson L."/>
            <person name="Mathew T."/>
            <person name="Pu L."/>
            <person name="Thornton R."/>
            <person name="Saada N."/>
            <person name="Wilczek-Boney K.B."/>
            <person name="Lee S."/>
            <person name="Kovar C."/>
            <person name="Wu Y."/>
            <person name="Scherer S.E."/>
            <person name="Worley K.C."/>
            <person name="Muzny D.M."/>
            <person name="Gibbs R."/>
        </authorList>
    </citation>
    <scope>NUCLEOTIDE SEQUENCE</scope>
    <source>
        <strain evidence="3">Brora</strain>
    </source>
</reference>
<dbReference type="EnsemblMetazoa" id="SMAR005362-RA">
    <property type="protein sequence ID" value="SMAR005362-PA"/>
    <property type="gene ID" value="SMAR005362"/>
</dbReference>
<keyword evidence="1" id="KW-0472">Membrane</keyword>
<dbReference type="AlphaFoldDB" id="T1IW04"/>
<dbReference type="EMBL" id="JH431603">
    <property type="status" value="NOT_ANNOTATED_CDS"/>
    <property type="molecule type" value="Genomic_DNA"/>
</dbReference>
<sequence length="32" mass="3892">FQKRNIWRYVTIALIISFIAFYPMASQRQSNQ</sequence>
<accession>T1IW04</accession>
<dbReference type="Proteomes" id="UP000014500">
    <property type="component" value="Unassembled WGS sequence"/>
</dbReference>